<protein>
    <submittedName>
        <fullName evidence="2">Uncharacterized protein</fullName>
    </submittedName>
</protein>
<feature type="compositionally biased region" description="Basic and acidic residues" evidence="1">
    <location>
        <begin position="69"/>
        <end position="79"/>
    </location>
</feature>
<sequence length="491" mass="54792">MLRVPPFSNMDTMENASHSRANSADHHAYALILEHILNNPASYELPLRTMYTINSTPATRAGHSFSHSRTRENSIDSRASDSPTSPNFPFRNDTAAESLTTNLMAQMANLPSQPTSLPPSFITAFLRKAFSADLRFVDFPQALTGLDYLKDLETRRRREVAAALECLGINRDTIGAAEEELSRRFPGVLSWFRTLEEKERKIEALYTQLYVALRRWVLINELSLTPFNKHNCVAMLNTLYPPIVSTQPTSKLTPGILKKQRDTFFKYIQAVEKSGPSVLVNLIQQGKRPTDENGWASTRNTLDMYLQVANSLISECQEILYTDANTVPDSAETKRKGRKVDSGISFPEAETRRPSSSSSKSSKSSFSEDVPASEMRRKSSSGILRSSGLMKFAREMKLGFPRTDVDEMIKPSNPTPTPSFPDVEAPAPDRSSKSLRKIRSFSNLGGLRSANSSSTSLASSGHRSDVPHFDADEMKRQRLIYEANAAKQQKP</sequence>
<name>A0A4V4IP48_AURPU</name>
<organism evidence="2 3">
    <name type="scientific">Aureobasidium pullulans</name>
    <name type="common">Black yeast</name>
    <name type="synonym">Pullularia pullulans</name>
    <dbReference type="NCBI Taxonomy" id="5580"/>
    <lineage>
        <taxon>Eukaryota</taxon>
        <taxon>Fungi</taxon>
        <taxon>Dikarya</taxon>
        <taxon>Ascomycota</taxon>
        <taxon>Pezizomycotina</taxon>
        <taxon>Dothideomycetes</taxon>
        <taxon>Dothideomycetidae</taxon>
        <taxon>Dothideales</taxon>
        <taxon>Saccotheciaceae</taxon>
        <taxon>Aureobasidium</taxon>
    </lineage>
</organism>
<reference evidence="2 3" key="1">
    <citation type="submission" date="2018-10" db="EMBL/GenBank/DDBJ databases">
        <title>Fifty Aureobasidium pullulans genomes reveal a recombining polyextremotolerant generalist.</title>
        <authorList>
            <person name="Gostincar C."/>
            <person name="Turk M."/>
            <person name="Zajc J."/>
            <person name="Gunde-Cimerman N."/>
        </authorList>
    </citation>
    <scope>NUCLEOTIDE SEQUENCE [LARGE SCALE GENOMIC DNA]</scope>
    <source>
        <strain evidence="2 3">EXF-10751</strain>
    </source>
</reference>
<feature type="compositionally biased region" description="Low complexity" evidence="1">
    <location>
        <begin position="355"/>
        <end position="367"/>
    </location>
</feature>
<evidence type="ECO:0000313" key="3">
    <source>
        <dbReference type="Proteomes" id="UP000310421"/>
    </source>
</evidence>
<proteinExistence type="predicted"/>
<dbReference type="EMBL" id="QZAN01000018">
    <property type="protein sequence ID" value="THW64677.1"/>
    <property type="molecule type" value="Genomic_DNA"/>
</dbReference>
<dbReference type="AlphaFoldDB" id="A0A4V4IP48"/>
<feature type="region of interest" description="Disordered" evidence="1">
    <location>
        <begin position="58"/>
        <end position="91"/>
    </location>
</feature>
<feature type="compositionally biased region" description="Basic and acidic residues" evidence="1">
    <location>
        <begin position="462"/>
        <end position="476"/>
    </location>
</feature>
<accession>A0A4V4IP48</accession>
<feature type="region of interest" description="Disordered" evidence="1">
    <location>
        <begin position="403"/>
        <end position="477"/>
    </location>
</feature>
<comment type="caution">
    <text evidence="2">The sequence shown here is derived from an EMBL/GenBank/DDBJ whole genome shotgun (WGS) entry which is preliminary data.</text>
</comment>
<evidence type="ECO:0000313" key="2">
    <source>
        <dbReference type="EMBL" id="THW64677.1"/>
    </source>
</evidence>
<gene>
    <name evidence="2" type="ORF">D6D20_02633</name>
</gene>
<evidence type="ECO:0000256" key="1">
    <source>
        <dbReference type="SAM" id="MobiDB-lite"/>
    </source>
</evidence>
<dbReference type="Proteomes" id="UP000310421">
    <property type="component" value="Unassembled WGS sequence"/>
</dbReference>
<feature type="region of interest" description="Disordered" evidence="1">
    <location>
        <begin position="328"/>
        <end position="382"/>
    </location>
</feature>
<feature type="compositionally biased region" description="Low complexity" evidence="1">
    <location>
        <begin position="446"/>
        <end position="461"/>
    </location>
</feature>